<dbReference type="Proteomes" id="UP000257109">
    <property type="component" value="Unassembled WGS sequence"/>
</dbReference>
<dbReference type="InterPro" id="IPR043128">
    <property type="entry name" value="Rev_trsase/Diguanyl_cyclase"/>
</dbReference>
<keyword evidence="4" id="KW-1185">Reference proteome</keyword>
<organism evidence="3 4">
    <name type="scientific">Mucuna pruriens</name>
    <name type="common">Velvet bean</name>
    <name type="synonym">Dolichos pruriens</name>
    <dbReference type="NCBI Taxonomy" id="157652"/>
    <lineage>
        <taxon>Eukaryota</taxon>
        <taxon>Viridiplantae</taxon>
        <taxon>Streptophyta</taxon>
        <taxon>Embryophyta</taxon>
        <taxon>Tracheophyta</taxon>
        <taxon>Spermatophyta</taxon>
        <taxon>Magnoliopsida</taxon>
        <taxon>eudicotyledons</taxon>
        <taxon>Gunneridae</taxon>
        <taxon>Pentapetalae</taxon>
        <taxon>rosids</taxon>
        <taxon>fabids</taxon>
        <taxon>Fabales</taxon>
        <taxon>Fabaceae</taxon>
        <taxon>Papilionoideae</taxon>
        <taxon>50 kb inversion clade</taxon>
        <taxon>NPAAA clade</taxon>
        <taxon>indigoferoid/millettioid clade</taxon>
        <taxon>Phaseoleae</taxon>
        <taxon>Mucuna</taxon>
    </lineage>
</organism>
<evidence type="ECO:0000313" key="4">
    <source>
        <dbReference type="Proteomes" id="UP000257109"/>
    </source>
</evidence>
<feature type="domain" description="Reverse transcriptase" evidence="2">
    <location>
        <begin position="1"/>
        <end position="162"/>
    </location>
</feature>
<dbReference type="PANTHER" id="PTHR24559:SF430">
    <property type="entry name" value="RNA-DIRECTED DNA POLYMERASE"/>
    <property type="match status" value="1"/>
</dbReference>
<evidence type="ECO:0000313" key="3">
    <source>
        <dbReference type="EMBL" id="RDX78617.1"/>
    </source>
</evidence>
<sequence length="469" mass="52300">MVKKPSGKWRMCTDYIDLNKACPKDPYPLPSIDRFVDSVAGFTLLSFMDAYSGYNQIRMHPQDEEKTTFITDDGAFYYKVMPFGLKNAGATYQCLMDKIFKGVMGVDVEVYVDDMVVKSQGVVEHYEALGRVFHILRKHQLRLNLGKCSFGVRAGKFLGFMLTERGIKANPEKCQAVINMRSPHSVKEVQQFMGKVTALSRFISKAIETATPMFPTFKKVGKFMWTTECEEVFLRLKAMMAAPLVLIRPTLGTPLCLYISVFDATVSSVLIQEKEGEQQPTYLPIPQVLRKPDLAGRMVTWSVQLSEFDISFKRRGHVKAQALVDFITDLTPEGSQADDKGKWYLSLDDSTNQSGSGVGVILEGLDGILIEQSLHFDFRASNNQAKYEALLARMRLARDLEARRLTAKSDSKLVTGQIKRGPPAGQVSRASGKTGRPVGQAGQHPKEGAIEVSHSQKPGDANHRQREGV</sequence>
<dbReference type="InterPro" id="IPR000477">
    <property type="entry name" value="RT_dom"/>
</dbReference>
<dbReference type="SUPFAM" id="SSF56672">
    <property type="entry name" value="DNA/RNA polymerases"/>
    <property type="match status" value="1"/>
</dbReference>
<dbReference type="GO" id="GO:0004523">
    <property type="term" value="F:RNA-DNA hybrid ribonuclease activity"/>
    <property type="evidence" value="ECO:0007669"/>
    <property type="project" value="InterPro"/>
</dbReference>
<dbReference type="Gene3D" id="3.30.420.10">
    <property type="entry name" value="Ribonuclease H-like superfamily/Ribonuclease H"/>
    <property type="match status" value="1"/>
</dbReference>
<dbReference type="InterPro" id="IPR036397">
    <property type="entry name" value="RNaseH_sf"/>
</dbReference>
<dbReference type="Pfam" id="PF00078">
    <property type="entry name" value="RVT_1"/>
    <property type="match status" value="1"/>
</dbReference>
<dbReference type="EMBL" id="QJKJ01008809">
    <property type="protein sequence ID" value="RDX78617.1"/>
    <property type="molecule type" value="Genomic_DNA"/>
</dbReference>
<feature type="non-terminal residue" evidence="3">
    <location>
        <position position="1"/>
    </location>
</feature>
<dbReference type="Gene3D" id="3.30.70.270">
    <property type="match status" value="3"/>
</dbReference>
<dbReference type="OrthoDB" id="542221at2759"/>
<feature type="region of interest" description="Disordered" evidence="1">
    <location>
        <begin position="411"/>
        <end position="469"/>
    </location>
</feature>
<comment type="caution">
    <text evidence="3">The sequence shown here is derived from an EMBL/GenBank/DDBJ whole genome shotgun (WGS) entry which is preliminary data.</text>
</comment>
<gene>
    <name evidence="3" type="primary">pol</name>
    <name evidence="3" type="ORF">CR513_41085</name>
</gene>
<evidence type="ECO:0000256" key="1">
    <source>
        <dbReference type="SAM" id="MobiDB-lite"/>
    </source>
</evidence>
<accession>A0A371FJY1</accession>
<dbReference type="CDD" id="cd01647">
    <property type="entry name" value="RT_LTR"/>
    <property type="match status" value="1"/>
</dbReference>
<dbReference type="PROSITE" id="PS50878">
    <property type="entry name" value="RT_POL"/>
    <property type="match status" value="1"/>
</dbReference>
<proteinExistence type="predicted"/>
<dbReference type="GO" id="GO:0003676">
    <property type="term" value="F:nucleic acid binding"/>
    <property type="evidence" value="ECO:0007669"/>
    <property type="project" value="InterPro"/>
</dbReference>
<dbReference type="AlphaFoldDB" id="A0A371FJY1"/>
<dbReference type="Pfam" id="PF13456">
    <property type="entry name" value="RVT_3"/>
    <property type="match status" value="1"/>
</dbReference>
<dbReference type="InterPro" id="IPR043502">
    <property type="entry name" value="DNA/RNA_pol_sf"/>
</dbReference>
<dbReference type="InterPro" id="IPR053134">
    <property type="entry name" value="RNA-dir_DNA_polymerase"/>
</dbReference>
<reference evidence="3" key="1">
    <citation type="submission" date="2018-05" db="EMBL/GenBank/DDBJ databases">
        <title>Draft genome of Mucuna pruriens seed.</title>
        <authorList>
            <person name="Nnadi N.E."/>
            <person name="Vos R."/>
            <person name="Hasami M.H."/>
            <person name="Devisetty U.K."/>
            <person name="Aguiy J.C."/>
        </authorList>
    </citation>
    <scope>NUCLEOTIDE SEQUENCE [LARGE SCALE GENOMIC DNA]</scope>
    <source>
        <strain evidence="3">JCA_2017</strain>
    </source>
</reference>
<dbReference type="PANTHER" id="PTHR24559">
    <property type="entry name" value="TRANSPOSON TY3-I GAG-POL POLYPROTEIN"/>
    <property type="match status" value="1"/>
</dbReference>
<name>A0A371FJY1_MUCPR</name>
<evidence type="ECO:0000259" key="2">
    <source>
        <dbReference type="PROSITE" id="PS50878"/>
    </source>
</evidence>
<protein>
    <submittedName>
        <fullName evidence="3">Retrovirus-related Pol polyprotein from transposon 17.6</fullName>
    </submittedName>
</protein>
<dbReference type="InterPro" id="IPR002156">
    <property type="entry name" value="RNaseH_domain"/>
</dbReference>
<feature type="compositionally biased region" description="Basic and acidic residues" evidence="1">
    <location>
        <begin position="460"/>
        <end position="469"/>
    </location>
</feature>